<keyword evidence="7" id="KW-1185">Reference proteome</keyword>
<dbReference type="PROSITE" id="PS50003">
    <property type="entry name" value="PH_DOMAIN"/>
    <property type="match status" value="1"/>
</dbReference>
<dbReference type="Proteomes" id="UP001174909">
    <property type="component" value="Unassembled WGS sequence"/>
</dbReference>
<protein>
    <submittedName>
        <fullName evidence="6">Dual adapter for phosphotyrosine and 3-phosphotyrosine and 3-phosphoinositide</fullName>
    </submittedName>
</protein>
<feature type="region of interest" description="Disordered" evidence="3">
    <location>
        <begin position="34"/>
        <end position="55"/>
    </location>
</feature>
<evidence type="ECO:0000313" key="7">
    <source>
        <dbReference type="Proteomes" id="UP001174909"/>
    </source>
</evidence>
<accession>A0AA35XAA9</accession>
<keyword evidence="1 2" id="KW-0727">SH2 domain</keyword>
<dbReference type="SUPFAM" id="SSF55550">
    <property type="entry name" value="SH2 domain"/>
    <property type="match status" value="1"/>
</dbReference>
<dbReference type="Gene3D" id="3.30.505.10">
    <property type="entry name" value="SH2 domain"/>
    <property type="match status" value="1"/>
</dbReference>
<dbReference type="PANTHER" id="PTHR14336:SF15">
    <property type="entry name" value="DUAL ADAPTER FOR PHOSPHOTYROSINE AND 3-PHOSPHOTYROSINE AND 3-PHOSPHOINOSITIDE"/>
    <property type="match status" value="1"/>
</dbReference>
<dbReference type="PANTHER" id="PTHR14336">
    <property type="entry name" value="TANDEM PH DOMAIN CONTAINING PROTEIN"/>
    <property type="match status" value="1"/>
</dbReference>
<evidence type="ECO:0000259" key="5">
    <source>
        <dbReference type="PROSITE" id="PS50003"/>
    </source>
</evidence>
<feature type="compositionally biased region" description="Basic and acidic residues" evidence="3">
    <location>
        <begin position="177"/>
        <end position="192"/>
    </location>
</feature>
<evidence type="ECO:0000313" key="6">
    <source>
        <dbReference type="EMBL" id="CAI8043467.1"/>
    </source>
</evidence>
<dbReference type="EMBL" id="CASHTH010003327">
    <property type="protein sequence ID" value="CAI8043467.1"/>
    <property type="molecule type" value="Genomic_DNA"/>
</dbReference>
<dbReference type="Pfam" id="PF00169">
    <property type="entry name" value="PH"/>
    <property type="match status" value="1"/>
</dbReference>
<dbReference type="FunFam" id="2.30.29.30:FF:000286">
    <property type="entry name" value="PH-protein kinase domain containing protein"/>
    <property type="match status" value="1"/>
</dbReference>
<dbReference type="PROSITE" id="PS50001">
    <property type="entry name" value="SH2"/>
    <property type="match status" value="1"/>
</dbReference>
<feature type="domain" description="PH" evidence="5">
    <location>
        <begin position="227"/>
        <end position="323"/>
    </location>
</feature>
<gene>
    <name evidence="6" type="ORF">GBAR_LOCUS24095</name>
</gene>
<dbReference type="InterPro" id="IPR051707">
    <property type="entry name" value="PI-Interact_SigTrans_Reg"/>
</dbReference>
<evidence type="ECO:0000256" key="2">
    <source>
        <dbReference type="PROSITE-ProRule" id="PRU00191"/>
    </source>
</evidence>
<dbReference type="InterPro" id="IPR000980">
    <property type="entry name" value="SH2"/>
</dbReference>
<feature type="region of interest" description="Disordered" evidence="3">
    <location>
        <begin position="166"/>
        <end position="222"/>
    </location>
</feature>
<dbReference type="Gene3D" id="2.30.29.30">
    <property type="entry name" value="Pleckstrin-homology domain (PH domain)/Phosphotyrosine-binding domain (PTB)"/>
    <property type="match status" value="1"/>
</dbReference>
<dbReference type="InterPro" id="IPR036860">
    <property type="entry name" value="SH2_dom_sf"/>
</dbReference>
<dbReference type="SMART" id="SM00233">
    <property type="entry name" value="PH"/>
    <property type="match status" value="1"/>
</dbReference>
<name>A0AA35XAA9_GEOBA</name>
<dbReference type="AlphaFoldDB" id="A0AA35XAA9"/>
<evidence type="ECO:0000256" key="3">
    <source>
        <dbReference type="SAM" id="MobiDB-lite"/>
    </source>
</evidence>
<dbReference type="InterPro" id="IPR001849">
    <property type="entry name" value="PH_domain"/>
</dbReference>
<sequence length="337" mass="38433">MASGSFSPSSWSPGVFGSGGHVLNNERNWQEPATRYLRSSSDAGQRASPPPLMDPMQIPWYHPNITRNLAEAELQEAEEGVYLMRPRRGGKSMKGFAIDVRTTHTVKHFPVDFDRDAWTFGQETFTSIPAFLEHFDNRPLLGDEGGKLIVLKYPYPREVEENPDYHSSVTAHFLSDPPKHPKKLEPGRRCQSDSEVLSNSSGENTPLSSSVEEPPTQKTTSIHSVSLASKAGYLVKMGAKVKSWKKRWFVLKDKNLSYYTKDTDTRPLRVIDLSQATSISCSDEYEEKANLFKIVLPWRTFYLQALTETLRREWVELLSWRLREIQRLPEASWRPSS</sequence>
<proteinExistence type="predicted"/>
<organism evidence="6 7">
    <name type="scientific">Geodia barretti</name>
    <name type="common">Barrett's horny sponge</name>
    <dbReference type="NCBI Taxonomy" id="519541"/>
    <lineage>
        <taxon>Eukaryota</taxon>
        <taxon>Metazoa</taxon>
        <taxon>Porifera</taxon>
        <taxon>Demospongiae</taxon>
        <taxon>Heteroscleromorpha</taxon>
        <taxon>Tetractinellida</taxon>
        <taxon>Astrophorina</taxon>
        <taxon>Geodiidae</taxon>
        <taxon>Geodia</taxon>
    </lineage>
</organism>
<dbReference type="SMART" id="SM00252">
    <property type="entry name" value="SH2"/>
    <property type="match status" value="1"/>
</dbReference>
<dbReference type="Pfam" id="PF00017">
    <property type="entry name" value="SH2"/>
    <property type="match status" value="1"/>
</dbReference>
<reference evidence="6" key="1">
    <citation type="submission" date="2023-03" db="EMBL/GenBank/DDBJ databases">
        <authorList>
            <person name="Steffen K."/>
            <person name="Cardenas P."/>
        </authorList>
    </citation>
    <scope>NUCLEOTIDE SEQUENCE</scope>
</reference>
<feature type="domain" description="SH2" evidence="4">
    <location>
        <begin position="60"/>
        <end position="155"/>
    </location>
</feature>
<evidence type="ECO:0000256" key="1">
    <source>
        <dbReference type="ARBA" id="ARBA00022999"/>
    </source>
</evidence>
<comment type="caution">
    <text evidence="6">The sequence shown here is derived from an EMBL/GenBank/DDBJ whole genome shotgun (WGS) entry which is preliminary data.</text>
</comment>
<dbReference type="SUPFAM" id="SSF50729">
    <property type="entry name" value="PH domain-like"/>
    <property type="match status" value="1"/>
</dbReference>
<evidence type="ECO:0000259" key="4">
    <source>
        <dbReference type="PROSITE" id="PS50001"/>
    </source>
</evidence>
<dbReference type="InterPro" id="IPR011993">
    <property type="entry name" value="PH-like_dom_sf"/>
</dbReference>
<feature type="compositionally biased region" description="Polar residues" evidence="3">
    <location>
        <begin position="193"/>
        <end position="222"/>
    </location>
</feature>